<keyword evidence="6 10" id="KW-0443">Lipid metabolism</keyword>
<reference evidence="11 12" key="1">
    <citation type="submission" date="2016-04" db="EMBL/GenBank/DDBJ databases">
        <title>Comparative Genomics and Epigenetics of Sporosarcina ureae.</title>
        <authorList>
            <person name="Oliver A.S."/>
            <person name="Cooper K.K."/>
        </authorList>
    </citation>
    <scope>NUCLEOTIDE SEQUENCE [LARGE SCALE GENOMIC DNA]</scope>
    <source>
        <strain evidence="11 12">S204</strain>
    </source>
</reference>
<keyword evidence="2 10" id="KW-0444">Lipid biosynthesis</keyword>
<feature type="transmembrane region" description="Helical" evidence="10">
    <location>
        <begin position="109"/>
        <end position="135"/>
    </location>
</feature>
<gene>
    <name evidence="10" type="primary">plsY</name>
    <name evidence="11" type="ORF">SporoS204_04925</name>
</gene>
<feature type="transmembrane region" description="Helical" evidence="10">
    <location>
        <begin position="6"/>
        <end position="24"/>
    </location>
</feature>
<evidence type="ECO:0000256" key="5">
    <source>
        <dbReference type="ARBA" id="ARBA00022989"/>
    </source>
</evidence>
<comment type="function">
    <text evidence="10">Catalyzes the transfer of an acyl group from acyl-phosphate (acyl-PO(4)) to glycerol-3-phosphate (G3P) to form lysophosphatidic acid (LPA). This enzyme utilizes acyl-phosphate as fatty acyl donor, but not acyl-CoA or acyl-ACP.</text>
</comment>
<evidence type="ECO:0000313" key="11">
    <source>
        <dbReference type="EMBL" id="ARF13560.1"/>
    </source>
</evidence>
<dbReference type="Proteomes" id="UP000192486">
    <property type="component" value="Chromosome"/>
</dbReference>
<comment type="similarity">
    <text evidence="10">Belongs to the PlsY family.</text>
</comment>
<evidence type="ECO:0000256" key="3">
    <source>
        <dbReference type="ARBA" id="ARBA00022679"/>
    </source>
</evidence>
<comment type="catalytic activity">
    <reaction evidence="10">
        <text>an acyl phosphate + sn-glycerol 3-phosphate = a 1-acyl-sn-glycero-3-phosphate + phosphate</text>
        <dbReference type="Rhea" id="RHEA:34075"/>
        <dbReference type="ChEBI" id="CHEBI:43474"/>
        <dbReference type="ChEBI" id="CHEBI:57597"/>
        <dbReference type="ChEBI" id="CHEBI:57970"/>
        <dbReference type="ChEBI" id="CHEBI:59918"/>
        <dbReference type="EC" id="2.3.1.275"/>
    </reaction>
</comment>
<name>A0ABM6JTR5_SPOUR</name>
<keyword evidence="7 10" id="KW-0472">Membrane</keyword>
<accession>A0ABM6JTR5</accession>
<comment type="pathway">
    <text evidence="10">Lipid metabolism; phospholipid metabolism.</text>
</comment>
<evidence type="ECO:0000256" key="2">
    <source>
        <dbReference type="ARBA" id="ARBA00022516"/>
    </source>
</evidence>
<evidence type="ECO:0000256" key="7">
    <source>
        <dbReference type="ARBA" id="ARBA00023136"/>
    </source>
</evidence>
<dbReference type="RefSeq" id="WP_029054491.1">
    <property type="nucleotide sequence ID" value="NZ_CP015108.1"/>
</dbReference>
<dbReference type="PANTHER" id="PTHR30309">
    <property type="entry name" value="INNER MEMBRANE PROTEIN YGIH"/>
    <property type="match status" value="1"/>
</dbReference>
<sequence length="189" mass="20692">MIQLISFFIFWYLVGGILPALYIGKRLGLDLRVEGSGNPGARNAGRVLGKSMFFVVLFLDTIKGALPIIVSRALGFSPAIVLLMLFAVMLGHCFPLLHRFRGGKGAASLLGGMIVFQPLILLLILIFSGLLYSWIRQKTKAALLGLSAIIPAIFIGYGQWAGIVAFCLFALVIYTHRSYFINEQGRQSV</sequence>
<dbReference type="PANTHER" id="PTHR30309:SF0">
    <property type="entry name" value="GLYCEROL-3-PHOSPHATE ACYLTRANSFERASE-RELATED"/>
    <property type="match status" value="1"/>
</dbReference>
<keyword evidence="1 10" id="KW-1003">Cell membrane</keyword>
<dbReference type="InterPro" id="IPR003811">
    <property type="entry name" value="G3P_acylTferase_PlsY"/>
</dbReference>
<dbReference type="EC" id="2.3.1.275" evidence="10"/>
<feature type="transmembrane region" description="Helical" evidence="10">
    <location>
        <begin position="76"/>
        <end position="97"/>
    </location>
</feature>
<evidence type="ECO:0000256" key="1">
    <source>
        <dbReference type="ARBA" id="ARBA00022475"/>
    </source>
</evidence>
<evidence type="ECO:0000256" key="8">
    <source>
        <dbReference type="ARBA" id="ARBA00023209"/>
    </source>
</evidence>
<evidence type="ECO:0000256" key="6">
    <source>
        <dbReference type="ARBA" id="ARBA00023098"/>
    </source>
</evidence>
<comment type="subunit">
    <text evidence="10">Probably interacts with PlsX.</text>
</comment>
<keyword evidence="9 10" id="KW-1208">Phospholipid metabolism</keyword>
<keyword evidence="5 10" id="KW-1133">Transmembrane helix</keyword>
<dbReference type="HAMAP" id="MF_01043">
    <property type="entry name" value="PlsY"/>
    <property type="match status" value="1"/>
</dbReference>
<keyword evidence="4 10" id="KW-0812">Transmembrane</keyword>
<keyword evidence="3 10" id="KW-0808">Transferase</keyword>
<dbReference type="EMBL" id="CP015108">
    <property type="protein sequence ID" value="ARF13560.1"/>
    <property type="molecule type" value="Genomic_DNA"/>
</dbReference>
<comment type="subcellular location">
    <subcellularLocation>
        <location evidence="10">Cell membrane</location>
        <topology evidence="10">Multi-pass membrane protein</topology>
    </subcellularLocation>
</comment>
<keyword evidence="8 10" id="KW-0594">Phospholipid biosynthesis</keyword>
<evidence type="ECO:0000313" key="12">
    <source>
        <dbReference type="Proteomes" id="UP000192486"/>
    </source>
</evidence>
<evidence type="ECO:0000256" key="9">
    <source>
        <dbReference type="ARBA" id="ARBA00023264"/>
    </source>
</evidence>
<dbReference type="SMART" id="SM01207">
    <property type="entry name" value="G3P_acyltransf"/>
    <property type="match status" value="1"/>
</dbReference>
<evidence type="ECO:0000256" key="4">
    <source>
        <dbReference type="ARBA" id="ARBA00022692"/>
    </source>
</evidence>
<proteinExistence type="inferred from homology"/>
<protein>
    <recommendedName>
        <fullName evidence="10">Glycerol-3-phosphate acyltransferase</fullName>
    </recommendedName>
    <alternativeName>
        <fullName evidence="10">Acyl-PO4 G3P acyltransferase</fullName>
    </alternativeName>
    <alternativeName>
        <fullName evidence="10">Acyl-phosphate--glycerol-3-phosphate acyltransferase</fullName>
    </alternativeName>
    <alternativeName>
        <fullName evidence="10">G3P acyltransferase</fullName>
        <shortName evidence="10">GPAT</shortName>
        <ecNumber evidence="10">2.3.1.275</ecNumber>
    </alternativeName>
    <alternativeName>
        <fullName evidence="10">Lysophosphatidic acid synthase</fullName>
        <shortName evidence="10">LPA synthase</shortName>
    </alternativeName>
</protein>
<evidence type="ECO:0000256" key="10">
    <source>
        <dbReference type="HAMAP-Rule" id="MF_01043"/>
    </source>
</evidence>
<feature type="transmembrane region" description="Helical" evidence="10">
    <location>
        <begin position="141"/>
        <end position="174"/>
    </location>
</feature>
<organism evidence="11 12">
    <name type="scientific">Sporosarcina ureae</name>
    <dbReference type="NCBI Taxonomy" id="1571"/>
    <lineage>
        <taxon>Bacteria</taxon>
        <taxon>Bacillati</taxon>
        <taxon>Bacillota</taxon>
        <taxon>Bacilli</taxon>
        <taxon>Bacillales</taxon>
        <taxon>Caryophanaceae</taxon>
        <taxon>Sporosarcina</taxon>
    </lineage>
</organism>
<keyword evidence="12" id="KW-1185">Reference proteome</keyword>
<dbReference type="Pfam" id="PF02660">
    <property type="entry name" value="G3P_acyltransf"/>
    <property type="match status" value="1"/>
</dbReference>
<feature type="transmembrane region" description="Helical" evidence="10">
    <location>
        <begin position="52"/>
        <end position="70"/>
    </location>
</feature>